<proteinExistence type="predicted"/>
<name>A0A2T7PY23_POMCA</name>
<evidence type="ECO:0000313" key="2">
    <source>
        <dbReference type="EMBL" id="PVD38309.1"/>
    </source>
</evidence>
<feature type="compositionally biased region" description="Polar residues" evidence="1">
    <location>
        <begin position="1"/>
        <end position="16"/>
    </location>
</feature>
<organism evidence="2 3">
    <name type="scientific">Pomacea canaliculata</name>
    <name type="common">Golden apple snail</name>
    <dbReference type="NCBI Taxonomy" id="400727"/>
    <lineage>
        <taxon>Eukaryota</taxon>
        <taxon>Metazoa</taxon>
        <taxon>Spiralia</taxon>
        <taxon>Lophotrochozoa</taxon>
        <taxon>Mollusca</taxon>
        <taxon>Gastropoda</taxon>
        <taxon>Caenogastropoda</taxon>
        <taxon>Architaenioglossa</taxon>
        <taxon>Ampullarioidea</taxon>
        <taxon>Ampullariidae</taxon>
        <taxon>Pomacea</taxon>
    </lineage>
</organism>
<dbReference type="Proteomes" id="UP000245119">
    <property type="component" value="Linkage Group LG1"/>
</dbReference>
<dbReference type="EMBL" id="PZQS01000001">
    <property type="protein sequence ID" value="PVD38309.1"/>
    <property type="molecule type" value="Genomic_DNA"/>
</dbReference>
<gene>
    <name evidence="2" type="ORF">C0Q70_00921</name>
</gene>
<sequence length="269" mass="29392">MCLTPGQTERYTPTSSAHKHRTPLTLTGAVGCREEKSVAKIADNQVLNKSAVSRRRALNSLALRIYTALLTSERPINREDSESSVSDQLEMTVLGDCEVHPLPTAREPEVAQVQLPAATADDALRCPPPSYCTLQAQTAVMHASKEEAAISSTYLLQEQNEQGECDSPPHYSTLPSAAFDDRLSFEEDCQSFMEDSQSESESSLQAMPLGFTSRDQDARTGHPKPRTLVADSSHLTWQEFHDGDHTQQTGDSQSILGDPPPAYDSDSSV</sequence>
<feature type="region of interest" description="Disordered" evidence="1">
    <location>
        <begin position="1"/>
        <end position="22"/>
    </location>
</feature>
<reference evidence="2 3" key="1">
    <citation type="submission" date="2018-04" db="EMBL/GenBank/DDBJ databases">
        <title>The genome of golden apple snail Pomacea canaliculata provides insight into stress tolerance and invasive adaptation.</title>
        <authorList>
            <person name="Liu C."/>
            <person name="Liu B."/>
            <person name="Ren Y."/>
            <person name="Zhang Y."/>
            <person name="Wang H."/>
            <person name="Li S."/>
            <person name="Jiang F."/>
            <person name="Yin L."/>
            <person name="Zhang G."/>
            <person name="Qian W."/>
            <person name="Fan W."/>
        </authorList>
    </citation>
    <scope>NUCLEOTIDE SEQUENCE [LARGE SCALE GENOMIC DNA]</scope>
    <source>
        <strain evidence="2">SZHN2017</strain>
        <tissue evidence="2">Muscle</tissue>
    </source>
</reference>
<keyword evidence="3" id="KW-1185">Reference proteome</keyword>
<comment type="caution">
    <text evidence="2">The sequence shown here is derived from an EMBL/GenBank/DDBJ whole genome shotgun (WGS) entry which is preliminary data.</text>
</comment>
<feature type="region of interest" description="Disordered" evidence="1">
    <location>
        <begin position="190"/>
        <end position="269"/>
    </location>
</feature>
<feature type="compositionally biased region" description="Polar residues" evidence="1">
    <location>
        <begin position="246"/>
        <end position="255"/>
    </location>
</feature>
<feature type="compositionally biased region" description="Low complexity" evidence="1">
    <location>
        <begin position="190"/>
        <end position="205"/>
    </location>
</feature>
<evidence type="ECO:0000256" key="1">
    <source>
        <dbReference type="SAM" id="MobiDB-lite"/>
    </source>
</evidence>
<protein>
    <submittedName>
        <fullName evidence="2">Uncharacterized protein</fullName>
    </submittedName>
</protein>
<evidence type="ECO:0000313" key="3">
    <source>
        <dbReference type="Proteomes" id="UP000245119"/>
    </source>
</evidence>
<dbReference type="AlphaFoldDB" id="A0A2T7PY23"/>
<accession>A0A2T7PY23</accession>